<dbReference type="PANTHER" id="PTHR13832">
    <property type="entry name" value="PROTEIN PHOSPHATASE 2C"/>
    <property type="match status" value="1"/>
</dbReference>
<feature type="domain" description="PPM-type phosphatase" evidence="2">
    <location>
        <begin position="111"/>
        <end position="456"/>
    </location>
</feature>
<keyword evidence="3" id="KW-1185">Reference proteome</keyword>
<feature type="region of interest" description="Disordered" evidence="1">
    <location>
        <begin position="311"/>
        <end position="340"/>
    </location>
</feature>
<dbReference type="SUPFAM" id="SSF81606">
    <property type="entry name" value="PP2C-like"/>
    <property type="match status" value="1"/>
</dbReference>
<feature type="compositionally biased region" description="Low complexity" evidence="1">
    <location>
        <begin position="320"/>
        <end position="335"/>
    </location>
</feature>
<dbReference type="Proteomes" id="UP000515125">
    <property type="component" value="Unplaced"/>
</dbReference>
<organism evidence="3 4">
    <name type="scientific">Cyclospora cayetanensis</name>
    <dbReference type="NCBI Taxonomy" id="88456"/>
    <lineage>
        <taxon>Eukaryota</taxon>
        <taxon>Sar</taxon>
        <taxon>Alveolata</taxon>
        <taxon>Apicomplexa</taxon>
        <taxon>Conoidasida</taxon>
        <taxon>Coccidia</taxon>
        <taxon>Eucoccidiorida</taxon>
        <taxon>Eimeriorina</taxon>
        <taxon>Eimeriidae</taxon>
        <taxon>Cyclospora</taxon>
    </lineage>
</organism>
<proteinExistence type="predicted"/>
<dbReference type="InterPro" id="IPR001932">
    <property type="entry name" value="PPM-type_phosphatase-like_dom"/>
</dbReference>
<dbReference type="OrthoDB" id="420076at2759"/>
<protein>
    <submittedName>
        <fullName evidence="4">Probable protein phosphatase 2C 67</fullName>
    </submittedName>
</protein>
<evidence type="ECO:0000313" key="3">
    <source>
        <dbReference type="Proteomes" id="UP000515125"/>
    </source>
</evidence>
<reference evidence="4" key="1">
    <citation type="submission" date="2025-08" db="UniProtKB">
        <authorList>
            <consortium name="RefSeq"/>
        </authorList>
    </citation>
    <scope>IDENTIFICATION</scope>
</reference>
<dbReference type="RefSeq" id="XP_026190259.1">
    <property type="nucleotide sequence ID" value="XM_026334474.1"/>
</dbReference>
<dbReference type="GeneID" id="34619436"/>
<dbReference type="Pfam" id="PF00481">
    <property type="entry name" value="PP2C"/>
    <property type="match status" value="1"/>
</dbReference>
<dbReference type="InterPro" id="IPR036457">
    <property type="entry name" value="PPM-type-like_dom_sf"/>
</dbReference>
<gene>
    <name evidence="4" type="primary">LOC34619436</name>
</gene>
<dbReference type="InterPro" id="IPR015655">
    <property type="entry name" value="PP2C"/>
</dbReference>
<evidence type="ECO:0000259" key="2">
    <source>
        <dbReference type="PROSITE" id="PS51746"/>
    </source>
</evidence>
<evidence type="ECO:0000256" key="1">
    <source>
        <dbReference type="SAM" id="MobiDB-lite"/>
    </source>
</evidence>
<feature type="non-terminal residue" evidence="4">
    <location>
        <position position="1"/>
    </location>
</feature>
<dbReference type="PANTHER" id="PTHR13832:SF792">
    <property type="entry name" value="GM14286P"/>
    <property type="match status" value="1"/>
</dbReference>
<dbReference type="GO" id="GO:0004722">
    <property type="term" value="F:protein serine/threonine phosphatase activity"/>
    <property type="evidence" value="ECO:0007669"/>
    <property type="project" value="InterPro"/>
</dbReference>
<dbReference type="Gene3D" id="3.60.40.10">
    <property type="entry name" value="PPM-type phosphatase domain"/>
    <property type="match status" value="1"/>
</dbReference>
<dbReference type="AlphaFoldDB" id="A0A6P6RRT9"/>
<name>A0A6P6RRT9_9EIME</name>
<sequence>LQQLVKQPRSAWSLSVQPTQLALQHLGLAAGVSQVAANSPVEDRALIANVSAVAAGATGAATPAGFAATQNQQELLAQRIFPEAAATGAAAAAGTSSDTPPPGAAVVQSVQLAIRSKEGNLQRPCCLVAIVDGHGGPEVAEYVHAELPRFVAAELAATGDPGDLEMMEKALSRAFCRLVGACCIALLFTEKGVVVANSGDCMAVLQRKGRSSRKNEEGPEVVELNVQHNANSPEERRRLQQLHPLEDDVVICKREWQEPRKPQNKFHFLLNSLGLLGSETQRSACYVKGRLQPTRVFGDFSLKDEKYWQELQRGRRRRSPGSSSTATNAAAPTRTSSEKAPQEVFSFPYVVVEPQTKSFPRLGNEEFVVVGTDGVWDFLTPREAAAIVRSSLEASGSLMNGMGSSEAAQQAADAVVHEVLRRAAEEAGTSVEAILSAPPKQRRRLYDDTTAAIILMNTTALEKAPQQEILARL</sequence>
<accession>A0A6P6RRT9</accession>
<evidence type="ECO:0000313" key="4">
    <source>
        <dbReference type="RefSeq" id="XP_026190259.1"/>
    </source>
</evidence>
<dbReference type="CDD" id="cd00143">
    <property type="entry name" value="PP2Cc"/>
    <property type="match status" value="1"/>
</dbReference>
<dbReference type="SMART" id="SM00332">
    <property type="entry name" value="PP2Cc"/>
    <property type="match status" value="1"/>
</dbReference>
<dbReference type="PROSITE" id="PS51746">
    <property type="entry name" value="PPM_2"/>
    <property type="match status" value="1"/>
</dbReference>